<dbReference type="Proteomes" id="UP000812440">
    <property type="component" value="Chromosome 2"/>
</dbReference>
<dbReference type="Pfam" id="PF12572">
    <property type="entry name" value="DUF3752"/>
    <property type="match status" value="1"/>
</dbReference>
<feature type="compositionally biased region" description="Basic and acidic residues" evidence="2">
    <location>
        <begin position="162"/>
        <end position="180"/>
    </location>
</feature>
<reference evidence="4" key="1">
    <citation type="thesis" date="2020" institute="ProQuest LLC" country="789 East Eisenhower Parkway, Ann Arbor, MI, USA">
        <title>Comparative Genomics and Chromosome Evolution.</title>
        <authorList>
            <person name="Mudd A.B."/>
        </authorList>
    </citation>
    <scope>NUCLEOTIDE SEQUENCE</scope>
    <source>
        <strain evidence="4">Female2</strain>
        <tissue evidence="4">Blood</tissue>
    </source>
</reference>
<dbReference type="InterPro" id="IPR022226">
    <property type="entry name" value="DUF3752"/>
</dbReference>
<proteinExistence type="predicted"/>
<feature type="domain" description="DUF3752" evidence="3">
    <location>
        <begin position="202"/>
        <end position="330"/>
    </location>
</feature>
<name>A0A8T2K7X7_9PIPI</name>
<feature type="compositionally biased region" description="Basic and acidic residues" evidence="2">
    <location>
        <begin position="285"/>
        <end position="308"/>
    </location>
</feature>
<dbReference type="EMBL" id="JAACNH010000002">
    <property type="protein sequence ID" value="KAG8452303.1"/>
    <property type="molecule type" value="Genomic_DNA"/>
</dbReference>
<evidence type="ECO:0000313" key="5">
    <source>
        <dbReference type="Proteomes" id="UP000812440"/>
    </source>
</evidence>
<accession>A0A8T2K7X7</accession>
<dbReference type="PANTHER" id="PTHR46370">
    <property type="entry name" value="GPALPP MOTIFS-CONTAINING PROTEIN 1"/>
    <property type="match status" value="1"/>
</dbReference>
<dbReference type="OrthoDB" id="73491at2759"/>
<feature type="compositionally biased region" description="Basic and acidic residues" evidence="2">
    <location>
        <begin position="267"/>
        <end position="277"/>
    </location>
</feature>
<evidence type="ECO:0000256" key="1">
    <source>
        <dbReference type="ARBA" id="ARBA00023489"/>
    </source>
</evidence>
<comment type="caution">
    <text evidence="4">The sequence shown here is derived from an EMBL/GenBank/DDBJ whole genome shotgun (WGS) entry which is preliminary data.</text>
</comment>
<gene>
    <name evidence="4" type="ORF">GDO86_004202</name>
</gene>
<keyword evidence="5" id="KW-1185">Reference proteome</keyword>
<feature type="compositionally biased region" description="Low complexity" evidence="2">
    <location>
        <begin position="39"/>
        <end position="49"/>
    </location>
</feature>
<protein>
    <recommendedName>
        <fullName evidence="1">GPALPP motifs-containing protein 1</fullName>
    </recommendedName>
</protein>
<feature type="region of interest" description="Disordered" evidence="2">
    <location>
        <begin position="1"/>
        <end position="308"/>
    </location>
</feature>
<dbReference type="InterPro" id="IPR046331">
    <property type="entry name" value="GPAM1-like"/>
</dbReference>
<dbReference type="AlphaFoldDB" id="A0A8T2K7X7"/>
<organism evidence="4 5">
    <name type="scientific">Hymenochirus boettgeri</name>
    <name type="common">Congo dwarf clawed frog</name>
    <dbReference type="NCBI Taxonomy" id="247094"/>
    <lineage>
        <taxon>Eukaryota</taxon>
        <taxon>Metazoa</taxon>
        <taxon>Chordata</taxon>
        <taxon>Craniata</taxon>
        <taxon>Vertebrata</taxon>
        <taxon>Euteleostomi</taxon>
        <taxon>Amphibia</taxon>
        <taxon>Batrachia</taxon>
        <taxon>Anura</taxon>
        <taxon>Pipoidea</taxon>
        <taxon>Pipidae</taxon>
        <taxon>Pipinae</taxon>
        <taxon>Hymenochirus</taxon>
    </lineage>
</organism>
<feature type="compositionally biased region" description="Basic and acidic residues" evidence="2">
    <location>
        <begin position="57"/>
        <end position="66"/>
    </location>
</feature>
<evidence type="ECO:0000256" key="2">
    <source>
        <dbReference type="SAM" id="MobiDB-lite"/>
    </source>
</evidence>
<evidence type="ECO:0000313" key="4">
    <source>
        <dbReference type="EMBL" id="KAG8452303.1"/>
    </source>
</evidence>
<dbReference type="PANTHER" id="PTHR46370:SF1">
    <property type="entry name" value="GPALPP MOTIFS-CONTAINING PROTEIN 1"/>
    <property type="match status" value="1"/>
</dbReference>
<sequence>MARDIIGPALPPGFQDSDEQDESEQVAGPVLPPGYKFESNSSDSSDNSNQESILETYKQHESSKSERKNRKQGLAEVAIAENETDFFGPALPPGFKRQDDSPQRPIIGPALPPGFRRDSENEDVSDYTFQCQEKKSDESSEDEDTIGPSPASGPVESTVTADIERRAWKMKQKLTEKDDGSNNPIRETWMTELPPELTNYGLGPRTFKRRTNDKSGDRSVWKDTPADREKKTKEKHEAKVSSSMADEKDQMSERDKRLAEQVSTYNDSRRSESLIDLHRKKLKRKAEEDKNKPQERRPFDRDQDLQVNRFDDAQKKALLRKSKELNTKFSYGNSMFL</sequence>
<feature type="compositionally biased region" description="Basic and acidic residues" evidence="2">
    <location>
        <begin position="210"/>
        <end position="259"/>
    </location>
</feature>
<evidence type="ECO:0000259" key="3">
    <source>
        <dbReference type="Pfam" id="PF12572"/>
    </source>
</evidence>